<gene>
    <name evidence="1" type="ORF">MSPICULIGERA_LOCUS3644</name>
</gene>
<dbReference type="EMBL" id="CATQJA010000946">
    <property type="protein sequence ID" value="CAJ0564981.1"/>
    <property type="molecule type" value="Genomic_DNA"/>
</dbReference>
<evidence type="ECO:0000313" key="2">
    <source>
        <dbReference type="Proteomes" id="UP001177023"/>
    </source>
</evidence>
<dbReference type="Proteomes" id="UP001177023">
    <property type="component" value="Unassembled WGS sequence"/>
</dbReference>
<protein>
    <submittedName>
        <fullName evidence="1">Uncharacterized protein</fullName>
    </submittedName>
</protein>
<comment type="caution">
    <text evidence="1">The sequence shown here is derived from an EMBL/GenBank/DDBJ whole genome shotgun (WGS) entry which is preliminary data.</text>
</comment>
<name>A0AA36FS27_9BILA</name>
<feature type="non-terminal residue" evidence="1">
    <location>
        <position position="1"/>
    </location>
</feature>
<reference evidence="1" key="1">
    <citation type="submission" date="2023-06" db="EMBL/GenBank/DDBJ databases">
        <authorList>
            <person name="Delattre M."/>
        </authorList>
    </citation>
    <scope>NUCLEOTIDE SEQUENCE</scope>
    <source>
        <strain evidence="1">AF72</strain>
    </source>
</reference>
<organism evidence="1 2">
    <name type="scientific">Mesorhabditis spiculigera</name>
    <dbReference type="NCBI Taxonomy" id="96644"/>
    <lineage>
        <taxon>Eukaryota</taxon>
        <taxon>Metazoa</taxon>
        <taxon>Ecdysozoa</taxon>
        <taxon>Nematoda</taxon>
        <taxon>Chromadorea</taxon>
        <taxon>Rhabditida</taxon>
        <taxon>Rhabditina</taxon>
        <taxon>Rhabditomorpha</taxon>
        <taxon>Rhabditoidea</taxon>
        <taxon>Rhabditidae</taxon>
        <taxon>Mesorhabditinae</taxon>
        <taxon>Mesorhabditis</taxon>
    </lineage>
</organism>
<evidence type="ECO:0000313" key="1">
    <source>
        <dbReference type="EMBL" id="CAJ0564981.1"/>
    </source>
</evidence>
<keyword evidence="2" id="KW-1185">Reference proteome</keyword>
<accession>A0AA36FS27</accession>
<dbReference type="AlphaFoldDB" id="A0AA36FS27"/>
<sequence length="72" mass="7949">MSVDAPRWARNGRADAVRPSISCGPQVNGERIDNPAFPGLGEFAQIERRQGGVPLWYECPFTYTILSHSSNT</sequence>
<proteinExistence type="predicted"/>